<gene>
    <name evidence="1" type="ORF">METZ01_LOCUS404329</name>
</gene>
<dbReference type="AlphaFoldDB" id="A0A382VZN0"/>
<proteinExistence type="predicted"/>
<accession>A0A382VZN0</accession>
<sequence length="38" mass="3939">MRTNPVKRNLQGGGRSLGTMVMEFDTAGVARMADAAGA</sequence>
<dbReference type="EMBL" id="UINC01155556">
    <property type="protein sequence ID" value="SVD51475.1"/>
    <property type="molecule type" value="Genomic_DNA"/>
</dbReference>
<reference evidence="1" key="1">
    <citation type="submission" date="2018-05" db="EMBL/GenBank/DDBJ databases">
        <authorList>
            <person name="Lanie J.A."/>
            <person name="Ng W.-L."/>
            <person name="Kazmierczak K.M."/>
            <person name="Andrzejewski T.M."/>
            <person name="Davidsen T.M."/>
            <person name="Wayne K.J."/>
            <person name="Tettelin H."/>
            <person name="Glass J.I."/>
            <person name="Rusch D."/>
            <person name="Podicherti R."/>
            <person name="Tsui H.-C.T."/>
            <person name="Winkler M.E."/>
        </authorList>
    </citation>
    <scope>NUCLEOTIDE SEQUENCE</scope>
</reference>
<protein>
    <submittedName>
        <fullName evidence="1">Uncharacterized protein</fullName>
    </submittedName>
</protein>
<evidence type="ECO:0000313" key="1">
    <source>
        <dbReference type="EMBL" id="SVD51475.1"/>
    </source>
</evidence>
<name>A0A382VZN0_9ZZZZ</name>
<organism evidence="1">
    <name type="scientific">marine metagenome</name>
    <dbReference type="NCBI Taxonomy" id="408172"/>
    <lineage>
        <taxon>unclassified sequences</taxon>
        <taxon>metagenomes</taxon>
        <taxon>ecological metagenomes</taxon>
    </lineage>
</organism>
<feature type="non-terminal residue" evidence="1">
    <location>
        <position position="38"/>
    </location>
</feature>